<dbReference type="Proteomes" id="UP000198564">
    <property type="component" value="Unassembled WGS sequence"/>
</dbReference>
<keyword evidence="1" id="KW-0812">Transmembrane</keyword>
<evidence type="ECO:0000313" key="2">
    <source>
        <dbReference type="EMBL" id="SEI49614.1"/>
    </source>
</evidence>
<feature type="transmembrane region" description="Helical" evidence="1">
    <location>
        <begin position="32"/>
        <end position="49"/>
    </location>
</feature>
<evidence type="ECO:0000256" key="1">
    <source>
        <dbReference type="SAM" id="Phobius"/>
    </source>
</evidence>
<proteinExistence type="predicted"/>
<organism evidence="2 3">
    <name type="scientific">Alkalibacterium gilvum</name>
    <dbReference type="NCBI Taxonomy" id="1130080"/>
    <lineage>
        <taxon>Bacteria</taxon>
        <taxon>Bacillati</taxon>
        <taxon>Bacillota</taxon>
        <taxon>Bacilli</taxon>
        <taxon>Lactobacillales</taxon>
        <taxon>Carnobacteriaceae</taxon>
        <taxon>Alkalibacterium</taxon>
    </lineage>
</organism>
<name>A0A1H6R8R1_9LACT</name>
<dbReference type="EMBL" id="FNYW01000001">
    <property type="protein sequence ID" value="SEI49614.1"/>
    <property type="molecule type" value="Genomic_DNA"/>
</dbReference>
<dbReference type="AlphaFoldDB" id="A0A1H6R8R1"/>
<protein>
    <submittedName>
        <fullName evidence="2">Uncharacterized protein</fullName>
    </submittedName>
</protein>
<keyword evidence="1" id="KW-0472">Membrane</keyword>
<feature type="transmembrane region" description="Helical" evidence="1">
    <location>
        <begin position="9"/>
        <end position="26"/>
    </location>
</feature>
<sequence length="63" mass="6933">MGLMTEKHGKFFIVMGILILVLSIYIVSKDPIIGGVGVLIGLWNIVMGYRTSKGKTFFPSDDD</sequence>
<keyword evidence="1" id="KW-1133">Transmembrane helix</keyword>
<accession>A0A1H6R8R1</accession>
<reference evidence="3" key="1">
    <citation type="submission" date="2016-10" db="EMBL/GenBank/DDBJ databases">
        <authorList>
            <person name="Varghese N."/>
            <person name="Submissions S."/>
        </authorList>
    </citation>
    <scope>NUCLEOTIDE SEQUENCE [LARGE SCALE GENOMIC DNA]</scope>
    <source>
        <strain evidence="3">DSM 25751</strain>
    </source>
</reference>
<gene>
    <name evidence="2" type="ORF">SAMN04488113_101154</name>
</gene>
<evidence type="ECO:0000313" key="3">
    <source>
        <dbReference type="Proteomes" id="UP000198564"/>
    </source>
</evidence>
<keyword evidence="3" id="KW-1185">Reference proteome</keyword>